<dbReference type="PANTHER" id="PTHR43283">
    <property type="entry name" value="BETA-LACTAMASE-RELATED"/>
    <property type="match status" value="1"/>
</dbReference>
<dbReference type="SUPFAM" id="SSF56601">
    <property type="entry name" value="beta-lactamase/transpeptidase-like"/>
    <property type="match status" value="1"/>
</dbReference>
<reference evidence="2 3" key="1">
    <citation type="submission" date="2022-12" db="EMBL/GenBank/DDBJ databases">
        <title>Draft genome sequence of Paenibacillus sp. dW9.</title>
        <authorList>
            <person name="Choi E.-W."/>
            <person name="Kim D.-U."/>
        </authorList>
    </citation>
    <scope>NUCLEOTIDE SEQUENCE [LARGE SCALE GENOMIC DNA]</scope>
    <source>
        <strain evidence="3">dW9</strain>
    </source>
</reference>
<keyword evidence="2" id="KW-0378">Hydrolase</keyword>
<dbReference type="EMBL" id="JAQAGZ010000029">
    <property type="protein sequence ID" value="MCZ8516921.1"/>
    <property type="molecule type" value="Genomic_DNA"/>
</dbReference>
<dbReference type="Gene3D" id="3.40.710.10">
    <property type="entry name" value="DD-peptidase/beta-lactamase superfamily"/>
    <property type="match status" value="1"/>
</dbReference>
<sequence length="473" mass="52574">MENRQVLPRSVPEAQGISSTAIADFLKAVHKQQTMELHSFMLVRHGHVAAEGWWSPYAADLPHAMYSLSKSFTSTAIGLAVGEGLLTLDDRVVSFFPVEAPREVSPNLSAMQIRHLLMMGTGHSEEPRMREHPRGNWVEAFLHAPVEHEPGTHFVYNSAATYMLSAILQKVSGEKLLDYLQPRLMQPLDIIGATWEACPMGIHFGGWGLNITTEDIAKFGQLYLQKGVWNGRRILSEAWVEEATSKQISNNNNNTDWAQGYGYQFWRCRHGAYRGDGYLGQFCIVMPEQDAVVAFTSGTSDMQAVLNLVWELLLPAMQPGSLPANDEAASALKAQLEGLAMNLPREQHDSPREQTISGKVFKLDDNGEGWNTFSIRFNNDEAAVVIQNNDGEHAIRCGRGVWVNGASSIRQGIERRIASSFTWRDPDTLELTFRIVETPFGYSVVCRMEDEGIVLGIKQNVGAFDSAPIRGKA</sequence>
<evidence type="ECO:0000259" key="1">
    <source>
        <dbReference type="Pfam" id="PF00144"/>
    </source>
</evidence>
<dbReference type="PANTHER" id="PTHR43283:SF7">
    <property type="entry name" value="BETA-LACTAMASE-RELATED DOMAIN-CONTAINING PROTEIN"/>
    <property type="match status" value="1"/>
</dbReference>
<dbReference type="Proteomes" id="UP001527882">
    <property type="component" value="Unassembled WGS sequence"/>
</dbReference>
<organism evidence="2 3">
    <name type="scientific">Paenibacillus gyeongsangnamensis</name>
    <dbReference type="NCBI Taxonomy" id="3388067"/>
    <lineage>
        <taxon>Bacteria</taxon>
        <taxon>Bacillati</taxon>
        <taxon>Bacillota</taxon>
        <taxon>Bacilli</taxon>
        <taxon>Bacillales</taxon>
        <taxon>Paenibacillaceae</taxon>
        <taxon>Paenibacillus</taxon>
    </lineage>
</organism>
<feature type="domain" description="Beta-lactamase-related" evidence="1">
    <location>
        <begin position="39"/>
        <end position="297"/>
    </location>
</feature>
<gene>
    <name evidence="2" type="ORF">O9H85_32110</name>
</gene>
<name>A0ABT4QJP7_9BACL</name>
<dbReference type="Pfam" id="PF00144">
    <property type="entry name" value="Beta-lactamase"/>
    <property type="match status" value="1"/>
</dbReference>
<evidence type="ECO:0000313" key="2">
    <source>
        <dbReference type="EMBL" id="MCZ8516921.1"/>
    </source>
</evidence>
<dbReference type="GO" id="GO:0016787">
    <property type="term" value="F:hydrolase activity"/>
    <property type="evidence" value="ECO:0007669"/>
    <property type="project" value="UniProtKB-KW"/>
</dbReference>
<dbReference type="InterPro" id="IPR001466">
    <property type="entry name" value="Beta-lactam-related"/>
</dbReference>
<accession>A0ABT4QJP7</accession>
<dbReference type="InterPro" id="IPR012338">
    <property type="entry name" value="Beta-lactam/transpept-like"/>
</dbReference>
<protein>
    <submittedName>
        <fullName evidence="2">Serine hydrolase</fullName>
    </submittedName>
</protein>
<evidence type="ECO:0000313" key="3">
    <source>
        <dbReference type="Proteomes" id="UP001527882"/>
    </source>
</evidence>
<keyword evidence="3" id="KW-1185">Reference proteome</keyword>
<comment type="caution">
    <text evidence="2">The sequence shown here is derived from an EMBL/GenBank/DDBJ whole genome shotgun (WGS) entry which is preliminary data.</text>
</comment>
<proteinExistence type="predicted"/>
<dbReference type="InterPro" id="IPR050789">
    <property type="entry name" value="Diverse_Enzym_Activities"/>
</dbReference>
<dbReference type="RefSeq" id="WP_269885456.1">
    <property type="nucleotide sequence ID" value="NZ_JAQAGZ010000029.1"/>
</dbReference>